<dbReference type="OrthoDB" id="6045904at2759"/>
<protein>
    <submittedName>
        <fullName evidence="2">Uncharacterized protein</fullName>
    </submittedName>
</protein>
<dbReference type="Proteomes" id="UP000252519">
    <property type="component" value="Unassembled WGS sequence"/>
</dbReference>
<dbReference type="EMBL" id="JOJR01000049">
    <property type="protein sequence ID" value="RCN48277.1"/>
    <property type="molecule type" value="Genomic_DNA"/>
</dbReference>
<dbReference type="AlphaFoldDB" id="A0A368GZ46"/>
<evidence type="ECO:0000313" key="3">
    <source>
        <dbReference type="Proteomes" id="UP000252519"/>
    </source>
</evidence>
<evidence type="ECO:0000313" key="2">
    <source>
        <dbReference type="EMBL" id="RCN48277.1"/>
    </source>
</evidence>
<dbReference type="PANTHER" id="PTHR31362">
    <property type="entry name" value="GLYCOSYLTRANSFERASE STELLO1-RELATED"/>
    <property type="match status" value="1"/>
</dbReference>
<name>A0A368GZ46_ANCCA</name>
<keyword evidence="1" id="KW-0732">Signal</keyword>
<feature type="signal peptide" evidence="1">
    <location>
        <begin position="1"/>
        <end position="19"/>
    </location>
</feature>
<accession>A0A368GZ46</accession>
<keyword evidence="3" id="KW-1185">Reference proteome</keyword>
<organism evidence="2 3">
    <name type="scientific">Ancylostoma caninum</name>
    <name type="common">Dog hookworm</name>
    <dbReference type="NCBI Taxonomy" id="29170"/>
    <lineage>
        <taxon>Eukaryota</taxon>
        <taxon>Metazoa</taxon>
        <taxon>Ecdysozoa</taxon>
        <taxon>Nematoda</taxon>
        <taxon>Chromadorea</taxon>
        <taxon>Rhabditida</taxon>
        <taxon>Rhabditina</taxon>
        <taxon>Rhabditomorpha</taxon>
        <taxon>Strongyloidea</taxon>
        <taxon>Ancylostomatidae</taxon>
        <taxon>Ancylostomatinae</taxon>
        <taxon>Ancylostoma</taxon>
    </lineage>
</organism>
<gene>
    <name evidence="2" type="ORF">ANCCAN_05692</name>
</gene>
<evidence type="ECO:0000256" key="1">
    <source>
        <dbReference type="SAM" id="SignalP"/>
    </source>
</evidence>
<dbReference type="PANTHER" id="PTHR31362:SF0">
    <property type="entry name" value="EXOSTOSIN DOMAIN-CONTAINING PROTEIN-RELATED"/>
    <property type="match status" value="1"/>
</dbReference>
<proteinExistence type="predicted"/>
<dbReference type="InterPro" id="IPR005049">
    <property type="entry name" value="STL-like"/>
</dbReference>
<reference evidence="2 3" key="1">
    <citation type="submission" date="2014-10" db="EMBL/GenBank/DDBJ databases">
        <title>Draft genome of the hookworm Ancylostoma caninum.</title>
        <authorList>
            <person name="Mitreva M."/>
        </authorList>
    </citation>
    <scope>NUCLEOTIDE SEQUENCE [LARGE SCALE GENOMIC DNA]</scope>
    <source>
        <strain evidence="2 3">Baltimore</strain>
    </source>
</reference>
<sequence length="130" mass="15215">MSTIAFILLFYKYTGFSNSENIVVEKEHSMTSKKWIVVTTINYPTEDLMSLARIPGWKMVVVGDIKTPKNWRLEGVHYLSVEDQQLLDYNLSSDLLYNSYTRKNIGYLYAIRHGARWIYDTDDDNKPYGM</sequence>
<feature type="chain" id="PRO_5016768651" evidence="1">
    <location>
        <begin position="20"/>
        <end position="130"/>
    </location>
</feature>
<comment type="caution">
    <text evidence="2">The sequence shown here is derived from an EMBL/GenBank/DDBJ whole genome shotgun (WGS) entry which is preliminary data.</text>
</comment>
<dbReference type="STRING" id="29170.A0A368GZ46"/>